<keyword evidence="1" id="KW-0472">Membrane</keyword>
<dbReference type="Pfam" id="PF10067">
    <property type="entry name" value="DUF2306"/>
    <property type="match status" value="1"/>
</dbReference>
<feature type="transmembrane region" description="Helical" evidence="1">
    <location>
        <begin position="67"/>
        <end position="86"/>
    </location>
</feature>
<keyword evidence="1" id="KW-1133">Transmembrane helix</keyword>
<protein>
    <submittedName>
        <fullName evidence="2">DUF2306 domain-containing protein</fullName>
    </submittedName>
</protein>
<dbReference type="InterPro" id="IPR018750">
    <property type="entry name" value="DUF2306_membrane"/>
</dbReference>
<feature type="transmembrane region" description="Helical" evidence="1">
    <location>
        <begin position="123"/>
        <end position="146"/>
    </location>
</feature>
<comment type="caution">
    <text evidence="2">The sequence shown here is derived from an EMBL/GenBank/DDBJ whole genome shotgun (WGS) entry which is preliminary data.</text>
</comment>
<dbReference type="RefSeq" id="WP_272739892.1">
    <property type="nucleotide sequence ID" value="NZ_JAQQKW010000001.1"/>
</dbReference>
<accession>A0ABT5IAC6</accession>
<reference evidence="2 3" key="1">
    <citation type="submission" date="2023-01" db="EMBL/GenBank/DDBJ databases">
        <title>Novel species of the genus Asticcacaulis isolated from rivers.</title>
        <authorList>
            <person name="Lu H."/>
        </authorList>
    </citation>
    <scope>NUCLEOTIDE SEQUENCE [LARGE SCALE GENOMIC DNA]</scope>
    <source>
        <strain evidence="2 3">DXS10W</strain>
    </source>
</reference>
<dbReference type="Proteomes" id="UP001216595">
    <property type="component" value="Unassembled WGS sequence"/>
</dbReference>
<gene>
    <name evidence="2" type="ORF">PQU94_02410</name>
</gene>
<organism evidence="2 3">
    <name type="scientific">Asticcacaulis currens</name>
    <dbReference type="NCBI Taxonomy" id="2984210"/>
    <lineage>
        <taxon>Bacteria</taxon>
        <taxon>Pseudomonadati</taxon>
        <taxon>Pseudomonadota</taxon>
        <taxon>Alphaproteobacteria</taxon>
        <taxon>Caulobacterales</taxon>
        <taxon>Caulobacteraceae</taxon>
        <taxon>Asticcacaulis</taxon>
    </lineage>
</organism>
<keyword evidence="3" id="KW-1185">Reference proteome</keyword>
<feature type="transmembrane region" description="Helical" evidence="1">
    <location>
        <begin position="158"/>
        <end position="181"/>
    </location>
</feature>
<proteinExistence type="predicted"/>
<sequence length="186" mass="20312">MSAPHAPTKPRSAYAFVWKFISGLILTGGLILITVLASGGDLSGMSRVLERAHVHAPNLRAIAESSLATQIHLSAAITAFFIGLYQLLGPKGRTPHRLLGYIWLALMLTAAISSFWLRGLNHGMFSFIHILSGWTVVVAPMILYAARTKNIKRHRTMATSLFMGGLVVAGLFAFMPGRLLWHVFFG</sequence>
<dbReference type="EMBL" id="JAQQKW010000001">
    <property type="protein sequence ID" value="MDC7693129.1"/>
    <property type="molecule type" value="Genomic_DNA"/>
</dbReference>
<evidence type="ECO:0000313" key="2">
    <source>
        <dbReference type="EMBL" id="MDC7693129.1"/>
    </source>
</evidence>
<keyword evidence="1" id="KW-0812">Transmembrane</keyword>
<evidence type="ECO:0000313" key="3">
    <source>
        <dbReference type="Proteomes" id="UP001216595"/>
    </source>
</evidence>
<feature type="transmembrane region" description="Helical" evidence="1">
    <location>
        <begin position="12"/>
        <end position="37"/>
    </location>
</feature>
<evidence type="ECO:0000256" key="1">
    <source>
        <dbReference type="SAM" id="Phobius"/>
    </source>
</evidence>
<feature type="transmembrane region" description="Helical" evidence="1">
    <location>
        <begin position="98"/>
        <end position="117"/>
    </location>
</feature>
<name>A0ABT5IAC6_9CAUL</name>